<evidence type="ECO:0000256" key="9">
    <source>
        <dbReference type="SAM" id="Phobius"/>
    </source>
</evidence>
<dbReference type="InterPro" id="IPR034746">
    <property type="entry name" value="POTRA"/>
</dbReference>
<keyword evidence="8" id="KW-0131">Cell cycle</keyword>
<dbReference type="PANTHER" id="PTHR35851">
    <property type="entry name" value="CELL DIVISION PROTEIN FTSQ"/>
    <property type="match status" value="1"/>
</dbReference>
<evidence type="ECO:0000256" key="1">
    <source>
        <dbReference type="ARBA" id="ARBA00004370"/>
    </source>
</evidence>
<keyword evidence="2" id="KW-1003">Cell membrane</keyword>
<evidence type="ECO:0000256" key="6">
    <source>
        <dbReference type="ARBA" id="ARBA00022989"/>
    </source>
</evidence>
<protein>
    <submittedName>
        <fullName evidence="11">FtsQ-type POTRA domain-containing protein</fullName>
    </submittedName>
</protein>
<keyword evidence="7 9" id="KW-0472">Membrane</keyword>
<dbReference type="GO" id="GO:0090529">
    <property type="term" value="P:cell septum assembly"/>
    <property type="evidence" value="ECO:0007669"/>
    <property type="project" value="InterPro"/>
</dbReference>
<dbReference type="Pfam" id="PF03799">
    <property type="entry name" value="FtsQ_DivIB_C"/>
    <property type="match status" value="1"/>
</dbReference>
<evidence type="ECO:0000313" key="11">
    <source>
        <dbReference type="EMBL" id="RJP74433.1"/>
    </source>
</evidence>
<dbReference type="Pfam" id="PF08478">
    <property type="entry name" value="POTRA_1"/>
    <property type="match status" value="1"/>
</dbReference>
<dbReference type="InterPro" id="IPR045335">
    <property type="entry name" value="FtsQ_C_sf"/>
</dbReference>
<keyword evidence="5 9" id="KW-0812">Transmembrane</keyword>
<evidence type="ECO:0000256" key="8">
    <source>
        <dbReference type="ARBA" id="ARBA00023306"/>
    </source>
</evidence>
<dbReference type="InterPro" id="IPR005548">
    <property type="entry name" value="Cell_div_FtsQ/DivIB_C"/>
</dbReference>
<dbReference type="Proteomes" id="UP000285961">
    <property type="component" value="Unassembled WGS sequence"/>
</dbReference>
<dbReference type="GO" id="GO:0016020">
    <property type="term" value="C:membrane"/>
    <property type="evidence" value="ECO:0007669"/>
    <property type="project" value="UniProtKB-SubCell"/>
</dbReference>
<evidence type="ECO:0000259" key="10">
    <source>
        <dbReference type="PROSITE" id="PS51779"/>
    </source>
</evidence>
<evidence type="ECO:0000256" key="7">
    <source>
        <dbReference type="ARBA" id="ARBA00023136"/>
    </source>
</evidence>
<dbReference type="Gene3D" id="3.40.50.11690">
    <property type="entry name" value="Cell division protein FtsQ/DivIB"/>
    <property type="match status" value="1"/>
</dbReference>
<keyword evidence="4" id="KW-0132">Cell division</keyword>
<feature type="domain" description="POTRA" evidence="10">
    <location>
        <begin position="104"/>
        <end position="172"/>
    </location>
</feature>
<keyword evidence="6 9" id="KW-1133">Transmembrane helix</keyword>
<name>A0A419F7Q1_9BACT</name>
<evidence type="ECO:0000256" key="3">
    <source>
        <dbReference type="ARBA" id="ARBA00022519"/>
    </source>
</evidence>
<evidence type="ECO:0000313" key="12">
    <source>
        <dbReference type="Proteomes" id="UP000285961"/>
    </source>
</evidence>
<dbReference type="PANTHER" id="PTHR35851:SF1">
    <property type="entry name" value="CELL DIVISION PROTEIN FTSQ"/>
    <property type="match status" value="1"/>
</dbReference>
<organism evidence="11 12">
    <name type="scientific">Candidatus Abyssobacteria bacterium SURF_17</name>
    <dbReference type="NCBI Taxonomy" id="2093361"/>
    <lineage>
        <taxon>Bacteria</taxon>
        <taxon>Pseudomonadati</taxon>
        <taxon>Candidatus Hydrogenedentota</taxon>
        <taxon>Candidatus Abyssobacteria</taxon>
    </lineage>
</organism>
<evidence type="ECO:0000256" key="4">
    <source>
        <dbReference type="ARBA" id="ARBA00022618"/>
    </source>
</evidence>
<sequence length="319" mass="35293">MRELLKKAFKLLTEWDDLRQTLKRGDPRRIFVGRFSKGNTKIIQTANSAPKRRQNVKRRQRVLVARRERIARAVASGVKLVLLVIVVIVVTADVLSYLRSSPRFAIAHIGVTGNTHETAETIMQSSGAAEGMNIFSIDLTRAAESVEEIPRISRACVKRKLPNEIYIEVSERQPLALILSRQLLYIDGEGKVFAPFEPGDVFNAPIITGKKLERLEIGDVAEAEGVDTALRIVEALGSMGCTDSIRVSEINIDNPSNILMVAEQSGASIILGSGDMKGKLWRLAKVAEEIGRNEHLDIANLERVDLRFEATVPAKFKGS</sequence>
<comment type="subcellular location">
    <subcellularLocation>
        <location evidence="1">Membrane</location>
    </subcellularLocation>
</comment>
<feature type="transmembrane region" description="Helical" evidence="9">
    <location>
        <begin position="77"/>
        <end position="98"/>
    </location>
</feature>
<accession>A0A419F7Q1</accession>
<keyword evidence="3" id="KW-0997">Cell inner membrane</keyword>
<dbReference type="InterPro" id="IPR013685">
    <property type="entry name" value="POTRA_FtsQ_type"/>
</dbReference>
<dbReference type="EMBL" id="QZKI01000015">
    <property type="protein sequence ID" value="RJP74433.1"/>
    <property type="molecule type" value="Genomic_DNA"/>
</dbReference>
<evidence type="ECO:0000256" key="5">
    <source>
        <dbReference type="ARBA" id="ARBA00022692"/>
    </source>
</evidence>
<gene>
    <name evidence="11" type="ORF">C4532_02500</name>
</gene>
<dbReference type="PROSITE" id="PS51779">
    <property type="entry name" value="POTRA"/>
    <property type="match status" value="1"/>
</dbReference>
<proteinExistence type="predicted"/>
<evidence type="ECO:0000256" key="2">
    <source>
        <dbReference type="ARBA" id="ARBA00022475"/>
    </source>
</evidence>
<dbReference type="Gene3D" id="3.10.20.310">
    <property type="entry name" value="membrane protein fhac"/>
    <property type="match status" value="1"/>
</dbReference>
<dbReference type="AlphaFoldDB" id="A0A419F7Q1"/>
<reference evidence="11 12" key="1">
    <citation type="journal article" date="2017" name="ISME J.">
        <title>Energy and carbon metabolisms in a deep terrestrial subsurface fluid microbial community.</title>
        <authorList>
            <person name="Momper L."/>
            <person name="Jungbluth S.P."/>
            <person name="Lee M.D."/>
            <person name="Amend J.P."/>
        </authorList>
    </citation>
    <scope>NUCLEOTIDE SEQUENCE [LARGE SCALE GENOMIC DNA]</scope>
    <source>
        <strain evidence="11">SURF_17</strain>
    </source>
</reference>
<comment type="caution">
    <text evidence="11">The sequence shown here is derived from an EMBL/GenBank/DDBJ whole genome shotgun (WGS) entry which is preliminary data.</text>
</comment>
<dbReference type="InterPro" id="IPR026579">
    <property type="entry name" value="FtsQ"/>
</dbReference>